<proteinExistence type="inferred from homology"/>
<dbReference type="Proteomes" id="UP000565089">
    <property type="component" value="Unassembled WGS sequence"/>
</dbReference>
<comment type="caution">
    <text evidence="8">The sequence shown here is derived from an EMBL/GenBank/DDBJ whole genome shotgun (WGS) entry which is preliminary data.</text>
</comment>
<dbReference type="AlphaFoldDB" id="A0A7W7GLE6"/>
<dbReference type="EMBL" id="JACHMS010000001">
    <property type="protein sequence ID" value="MBB4717048.1"/>
    <property type="molecule type" value="Genomic_DNA"/>
</dbReference>
<sequence length="270" mass="28429">MPGSSWRRFCAWGLYRRGLRINLTRFFTVTRAVLIVIAAGVLGYGLRDLQEDTALPGGTVYAFDLSGSVDAGSWYSTLLQGDLKLTPTRTWLQAAGYAGYLAVVMTLFVRGARDVPGAGETMAPTPPPPDTTPPPLDTTPPQSDTTPPRPDSTRAAQPLVGRTGPVRATARRADGLTSTVVGLHGWRGAGAAVAHAAGTNACGHHSATPYLTLPAHPGGTHLLVTLVVLSADPDVNGDPHARGSGTRVRVAVSGEVEIRFPEGTRERVPR</sequence>
<feature type="transmembrane region" description="Helical" evidence="7">
    <location>
        <begin position="26"/>
        <end position="46"/>
    </location>
</feature>
<feature type="compositionally biased region" description="Pro residues" evidence="6">
    <location>
        <begin position="124"/>
        <end position="138"/>
    </location>
</feature>
<name>A0A7W7GLE6_9ACTN</name>
<dbReference type="GO" id="GO:0005381">
    <property type="term" value="F:iron ion transmembrane transporter activity"/>
    <property type="evidence" value="ECO:0007669"/>
    <property type="project" value="InterPro"/>
</dbReference>
<protein>
    <submittedName>
        <fullName evidence="8">Uncharacterized protein</fullName>
    </submittedName>
</protein>
<evidence type="ECO:0000256" key="6">
    <source>
        <dbReference type="SAM" id="MobiDB-lite"/>
    </source>
</evidence>
<accession>A0A7W7GLE6</accession>
<dbReference type="GeneID" id="95799903"/>
<keyword evidence="4 7" id="KW-1133">Transmembrane helix</keyword>
<comment type="subcellular location">
    <subcellularLocation>
        <location evidence="1">Membrane</location>
        <topology evidence="1">Multi-pass membrane protein</topology>
    </subcellularLocation>
</comment>
<evidence type="ECO:0000313" key="9">
    <source>
        <dbReference type="Proteomes" id="UP000565089"/>
    </source>
</evidence>
<dbReference type="RefSeq" id="WP_376777961.1">
    <property type="nucleotide sequence ID" value="NZ_JACHMS010000001.1"/>
</dbReference>
<evidence type="ECO:0000256" key="2">
    <source>
        <dbReference type="ARBA" id="ARBA00008333"/>
    </source>
</evidence>
<keyword evidence="5 7" id="KW-0472">Membrane</keyword>
<keyword evidence="3 7" id="KW-0812">Transmembrane</keyword>
<comment type="similarity">
    <text evidence="2">Belongs to the oxidase-dependent Fe transporter (OFeT) (TC 9.A.10.1) family.</text>
</comment>
<feature type="region of interest" description="Disordered" evidence="6">
    <location>
        <begin position="118"/>
        <end position="163"/>
    </location>
</feature>
<dbReference type="Pfam" id="PF03239">
    <property type="entry name" value="FTR1"/>
    <property type="match status" value="1"/>
</dbReference>
<dbReference type="GO" id="GO:0033573">
    <property type="term" value="C:high-affinity iron permease complex"/>
    <property type="evidence" value="ECO:0007669"/>
    <property type="project" value="InterPro"/>
</dbReference>
<evidence type="ECO:0000256" key="5">
    <source>
        <dbReference type="ARBA" id="ARBA00023136"/>
    </source>
</evidence>
<evidence type="ECO:0000256" key="4">
    <source>
        <dbReference type="ARBA" id="ARBA00022989"/>
    </source>
</evidence>
<feature type="transmembrane region" description="Helical" evidence="7">
    <location>
        <begin position="91"/>
        <end position="109"/>
    </location>
</feature>
<organism evidence="8 9">
    <name type="scientific">Streptomyces luteogriseus</name>
    <dbReference type="NCBI Taxonomy" id="68233"/>
    <lineage>
        <taxon>Bacteria</taxon>
        <taxon>Bacillati</taxon>
        <taxon>Actinomycetota</taxon>
        <taxon>Actinomycetes</taxon>
        <taxon>Kitasatosporales</taxon>
        <taxon>Streptomycetaceae</taxon>
        <taxon>Streptomyces</taxon>
    </lineage>
</organism>
<evidence type="ECO:0000256" key="7">
    <source>
        <dbReference type="SAM" id="Phobius"/>
    </source>
</evidence>
<gene>
    <name evidence="8" type="ORF">BJ965_006930</name>
</gene>
<evidence type="ECO:0000256" key="1">
    <source>
        <dbReference type="ARBA" id="ARBA00004141"/>
    </source>
</evidence>
<reference evidence="8 9" key="1">
    <citation type="submission" date="2020-08" db="EMBL/GenBank/DDBJ databases">
        <title>Sequencing the genomes of 1000 actinobacteria strains.</title>
        <authorList>
            <person name="Klenk H.-P."/>
        </authorList>
    </citation>
    <scope>NUCLEOTIDE SEQUENCE [LARGE SCALE GENOMIC DNA]</scope>
    <source>
        <strain evidence="8 9">DSM 40483</strain>
    </source>
</reference>
<dbReference type="InterPro" id="IPR004923">
    <property type="entry name" value="FTR1/Fip1/EfeU"/>
</dbReference>
<evidence type="ECO:0000256" key="3">
    <source>
        <dbReference type="ARBA" id="ARBA00022692"/>
    </source>
</evidence>
<evidence type="ECO:0000313" key="8">
    <source>
        <dbReference type="EMBL" id="MBB4717048.1"/>
    </source>
</evidence>
<keyword evidence="9" id="KW-1185">Reference proteome</keyword>